<dbReference type="PANTHER" id="PTHR23416">
    <property type="entry name" value="SIALIC ACID SYNTHASE-RELATED"/>
    <property type="match status" value="1"/>
</dbReference>
<dbReference type="AlphaFoldDB" id="A0A9P4NKI3"/>
<organism evidence="5 6">
    <name type="scientific">Tothia fuscella</name>
    <dbReference type="NCBI Taxonomy" id="1048955"/>
    <lineage>
        <taxon>Eukaryota</taxon>
        <taxon>Fungi</taxon>
        <taxon>Dikarya</taxon>
        <taxon>Ascomycota</taxon>
        <taxon>Pezizomycotina</taxon>
        <taxon>Dothideomycetes</taxon>
        <taxon>Pleosporomycetidae</taxon>
        <taxon>Venturiales</taxon>
        <taxon>Cylindrosympodiaceae</taxon>
        <taxon>Tothia</taxon>
    </lineage>
</organism>
<feature type="compositionally biased region" description="Pro residues" evidence="3">
    <location>
        <begin position="202"/>
        <end position="212"/>
    </location>
</feature>
<dbReference type="GO" id="GO:0008374">
    <property type="term" value="F:O-acyltransferase activity"/>
    <property type="evidence" value="ECO:0007669"/>
    <property type="project" value="TreeGrafter"/>
</dbReference>
<name>A0A9P4NKI3_9PEZI</name>
<feature type="region of interest" description="Disordered" evidence="3">
    <location>
        <begin position="61"/>
        <end position="154"/>
    </location>
</feature>
<comment type="similarity">
    <text evidence="1">Belongs to the transferase hexapeptide repeat family.</text>
</comment>
<dbReference type="Gene3D" id="2.160.10.10">
    <property type="entry name" value="Hexapeptide repeat proteins"/>
    <property type="match status" value="1"/>
</dbReference>
<dbReference type="OrthoDB" id="25818at2759"/>
<dbReference type="Pfam" id="PF12464">
    <property type="entry name" value="Mac"/>
    <property type="match status" value="1"/>
</dbReference>
<evidence type="ECO:0000313" key="6">
    <source>
        <dbReference type="Proteomes" id="UP000800235"/>
    </source>
</evidence>
<evidence type="ECO:0000256" key="2">
    <source>
        <dbReference type="ARBA" id="ARBA00022679"/>
    </source>
</evidence>
<keyword evidence="6" id="KW-1185">Reference proteome</keyword>
<evidence type="ECO:0000256" key="1">
    <source>
        <dbReference type="ARBA" id="ARBA00007274"/>
    </source>
</evidence>
<comment type="caution">
    <text evidence="5">The sequence shown here is derived from an EMBL/GenBank/DDBJ whole genome shotgun (WGS) entry which is preliminary data.</text>
</comment>
<gene>
    <name evidence="5" type="ORF">EJ08DRAFT_411548</name>
</gene>
<sequence length="447" mass="49816">MATTPHLPGYKSTRRSESELLPIAQRLDVRHAEDVRRSATRRSNNCTRGGFLCEGYLVKSHYPKSSTPKQSPMAIQARGDSYGEPSNGNIHPRPPRNSGGYMDSPNQHHNGSRQRPMQVDDEPERSMSSQWSHSPYPTHYQGRRDVEPSHGLPIQNHSLQMRDYDRQMAPVMHPGLSSLHGHVLHGSASAVAVAQSALRQHQPPPTPQPQPYMPGVRMSERDKMLAGELYKPYDNMLQQERDKCKDRLYNFNSYHGDSQQERVRQLRKIFENQSQSGHEPNAMAASQRMGKGVYIDAPFRCDYGYNIIIGNDVAIETGCFISDPREVRIGANTMIGPDVHIMGKQFPYGHEQRNGALHGKARGYKIRIGEGVCIGAGCKISPSEELCDGELIIGDGAFIPAGTIVTKNVPGFTIFGQKASGQADVLRPLYVRPDEKGDERRGRDMGP</sequence>
<protein>
    <submittedName>
        <fullName evidence="5">Trimeric LpxA-like protein</fullName>
    </submittedName>
</protein>
<evidence type="ECO:0000259" key="4">
    <source>
        <dbReference type="SMART" id="SM01266"/>
    </source>
</evidence>
<dbReference type="GO" id="GO:0016407">
    <property type="term" value="F:acetyltransferase activity"/>
    <property type="evidence" value="ECO:0007669"/>
    <property type="project" value="InterPro"/>
</dbReference>
<dbReference type="InterPro" id="IPR011004">
    <property type="entry name" value="Trimer_LpxA-like_sf"/>
</dbReference>
<dbReference type="EMBL" id="MU007073">
    <property type="protein sequence ID" value="KAF2424860.1"/>
    <property type="molecule type" value="Genomic_DNA"/>
</dbReference>
<keyword evidence="2" id="KW-0808">Transferase</keyword>
<evidence type="ECO:0000313" key="5">
    <source>
        <dbReference type="EMBL" id="KAF2424860.1"/>
    </source>
</evidence>
<dbReference type="InterPro" id="IPR051159">
    <property type="entry name" value="Hexapeptide_acetyltransf"/>
</dbReference>
<feature type="domain" description="Maltose/galactoside acetyltransferase" evidence="4">
    <location>
        <begin position="221"/>
        <end position="275"/>
    </location>
</feature>
<dbReference type="InterPro" id="IPR024688">
    <property type="entry name" value="Mac_dom"/>
</dbReference>
<feature type="region of interest" description="Disordered" evidence="3">
    <location>
        <begin position="194"/>
        <end position="215"/>
    </location>
</feature>
<dbReference type="SMART" id="SM01266">
    <property type="entry name" value="Mac"/>
    <property type="match status" value="1"/>
</dbReference>
<feature type="compositionally biased region" description="Polar residues" evidence="3">
    <location>
        <begin position="126"/>
        <end position="135"/>
    </location>
</feature>
<dbReference type="Proteomes" id="UP000800235">
    <property type="component" value="Unassembled WGS sequence"/>
</dbReference>
<reference evidence="5" key="1">
    <citation type="journal article" date="2020" name="Stud. Mycol.">
        <title>101 Dothideomycetes genomes: a test case for predicting lifestyles and emergence of pathogens.</title>
        <authorList>
            <person name="Haridas S."/>
            <person name="Albert R."/>
            <person name="Binder M."/>
            <person name="Bloem J."/>
            <person name="Labutti K."/>
            <person name="Salamov A."/>
            <person name="Andreopoulos B."/>
            <person name="Baker S."/>
            <person name="Barry K."/>
            <person name="Bills G."/>
            <person name="Bluhm B."/>
            <person name="Cannon C."/>
            <person name="Castanera R."/>
            <person name="Culley D."/>
            <person name="Daum C."/>
            <person name="Ezra D."/>
            <person name="Gonzalez J."/>
            <person name="Henrissat B."/>
            <person name="Kuo A."/>
            <person name="Liang C."/>
            <person name="Lipzen A."/>
            <person name="Lutzoni F."/>
            <person name="Magnuson J."/>
            <person name="Mondo S."/>
            <person name="Nolan M."/>
            <person name="Ohm R."/>
            <person name="Pangilinan J."/>
            <person name="Park H.-J."/>
            <person name="Ramirez L."/>
            <person name="Alfaro M."/>
            <person name="Sun H."/>
            <person name="Tritt A."/>
            <person name="Yoshinaga Y."/>
            <person name="Zwiers L.-H."/>
            <person name="Turgeon B."/>
            <person name="Goodwin S."/>
            <person name="Spatafora J."/>
            <person name="Crous P."/>
            <person name="Grigoriev I."/>
        </authorList>
    </citation>
    <scope>NUCLEOTIDE SEQUENCE</scope>
    <source>
        <strain evidence="5">CBS 130266</strain>
    </source>
</reference>
<feature type="compositionally biased region" description="Polar residues" evidence="3">
    <location>
        <begin position="104"/>
        <end position="115"/>
    </location>
</feature>
<evidence type="ECO:0000256" key="3">
    <source>
        <dbReference type="SAM" id="MobiDB-lite"/>
    </source>
</evidence>
<dbReference type="SUPFAM" id="SSF51161">
    <property type="entry name" value="Trimeric LpxA-like enzymes"/>
    <property type="match status" value="1"/>
</dbReference>
<accession>A0A9P4NKI3</accession>
<proteinExistence type="inferred from homology"/>
<dbReference type="PANTHER" id="PTHR23416:SF76">
    <property type="entry name" value="ZN(II)2CYS6 TRANSCRIPTION FACTOR (EUROFUNG)"/>
    <property type="match status" value="1"/>
</dbReference>